<evidence type="ECO:0000256" key="3">
    <source>
        <dbReference type="ARBA" id="ARBA00022629"/>
    </source>
</evidence>
<evidence type="ECO:0000313" key="5">
    <source>
        <dbReference type="Proteomes" id="UP000605427"/>
    </source>
</evidence>
<dbReference type="SUPFAM" id="SSF53067">
    <property type="entry name" value="Actin-like ATPase domain"/>
    <property type="match status" value="1"/>
</dbReference>
<keyword evidence="3" id="KW-0119">Carbohydrate metabolism</keyword>
<dbReference type="Gene3D" id="1.10.10.10">
    <property type="entry name" value="Winged helix-like DNA-binding domain superfamily/Winged helix DNA-binding domain"/>
    <property type="match status" value="1"/>
</dbReference>
<dbReference type="InterPro" id="IPR036388">
    <property type="entry name" value="WH-like_DNA-bd_sf"/>
</dbReference>
<protein>
    <recommendedName>
        <fullName evidence="6">ROK family protein</fullName>
    </recommendedName>
</protein>
<dbReference type="Gene3D" id="3.30.420.40">
    <property type="match status" value="2"/>
</dbReference>
<comment type="similarity">
    <text evidence="2">Belongs to the ROK (NagC/XylR) family.</text>
</comment>
<dbReference type="PANTHER" id="PTHR18964">
    <property type="entry name" value="ROK (REPRESSOR, ORF, KINASE) FAMILY"/>
    <property type="match status" value="1"/>
</dbReference>
<comment type="caution">
    <text evidence="4">The sequence shown here is derived from an EMBL/GenBank/DDBJ whole genome shotgun (WGS) entry which is preliminary data.</text>
</comment>
<evidence type="ECO:0000256" key="2">
    <source>
        <dbReference type="ARBA" id="ARBA00006479"/>
    </source>
</evidence>
<evidence type="ECO:0008006" key="6">
    <source>
        <dbReference type="Google" id="ProtNLM"/>
    </source>
</evidence>
<dbReference type="RefSeq" id="WP_172244684.1">
    <property type="nucleotide sequence ID" value="NZ_BMDD01000003.1"/>
</dbReference>
<organism evidence="4 5">
    <name type="scientific">Saccharibacillus endophyticus</name>
    <dbReference type="NCBI Taxonomy" id="2060666"/>
    <lineage>
        <taxon>Bacteria</taxon>
        <taxon>Bacillati</taxon>
        <taxon>Bacillota</taxon>
        <taxon>Bacilli</taxon>
        <taxon>Bacillales</taxon>
        <taxon>Paenibacillaceae</taxon>
        <taxon>Saccharibacillus</taxon>
    </lineage>
</organism>
<accession>A0ABQ1ZWP9</accession>
<dbReference type="Proteomes" id="UP000605427">
    <property type="component" value="Unassembled WGS sequence"/>
</dbReference>
<dbReference type="CDD" id="cd23763">
    <property type="entry name" value="ASKHA_ATPase_ROK"/>
    <property type="match status" value="1"/>
</dbReference>
<sequence>MIPSSFNSAQVKQLNVEIIKQALKATGSATKASLAAMTNLSIATCGTILNELTAGGEVFEHDAEPSGGGRPAKLYRFNADYARVLCVIVRSKNGIDSLQTAVANLAGEHSDEESFIVEDVLDDDFLSDWIGNKLQTLDGVRAIGIGIPGVAHEGVIGICDTKGLAGKSLGPRLQAEYGLDTTIGNDMNLTVYGMYRQQQFEEERPFAVVTFPRGHFPGAGFISGGRILNGYTDFGGEVSYLPFAGLTREEQITKLRTPDGFLAIAVQTLTSIIAIFNPASIAVTGDAVDLSLEAALRAGCLRTIPEQHMPELIVQADTRLEYMSGLTASTLESLTYRLQRNDKL</sequence>
<dbReference type="EMBL" id="BMDD01000003">
    <property type="protein sequence ID" value="GGH80523.1"/>
    <property type="molecule type" value="Genomic_DNA"/>
</dbReference>
<dbReference type="PANTHER" id="PTHR18964:SF149">
    <property type="entry name" value="BIFUNCTIONAL UDP-N-ACETYLGLUCOSAMINE 2-EPIMERASE_N-ACETYLMANNOSAMINE KINASE"/>
    <property type="match status" value="1"/>
</dbReference>
<dbReference type="InterPro" id="IPR036390">
    <property type="entry name" value="WH_DNA-bd_sf"/>
</dbReference>
<name>A0ABQ1ZWP9_9BACL</name>
<proteinExistence type="inferred from homology"/>
<evidence type="ECO:0000313" key="4">
    <source>
        <dbReference type="EMBL" id="GGH80523.1"/>
    </source>
</evidence>
<dbReference type="Pfam" id="PF00480">
    <property type="entry name" value="ROK"/>
    <property type="match status" value="1"/>
</dbReference>
<comment type="function">
    <text evidence="1">Transcriptional repressor of xylose-utilizing enzymes.</text>
</comment>
<keyword evidence="5" id="KW-1185">Reference proteome</keyword>
<gene>
    <name evidence="4" type="ORF">GCM10007362_28970</name>
</gene>
<dbReference type="SUPFAM" id="SSF46785">
    <property type="entry name" value="Winged helix' DNA-binding domain"/>
    <property type="match status" value="1"/>
</dbReference>
<reference evidence="5" key="1">
    <citation type="journal article" date="2019" name="Int. J. Syst. Evol. Microbiol.">
        <title>The Global Catalogue of Microorganisms (GCM) 10K type strain sequencing project: providing services to taxonomists for standard genome sequencing and annotation.</title>
        <authorList>
            <consortium name="The Broad Institute Genomics Platform"/>
            <consortium name="The Broad Institute Genome Sequencing Center for Infectious Disease"/>
            <person name="Wu L."/>
            <person name="Ma J."/>
        </authorList>
    </citation>
    <scope>NUCLEOTIDE SEQUENCE [LARGE SCALE GENOMIC DNA]</scope>
    <source>
        <strain evidence="5">CCM 8702</strain>
    </source>
</reference>
<keyword evidence="3" id="KW-0859">Xylose metabolism</keyword>
<evidence type="ECO:0000256" key="1">
    <source>
        <dbReference type="ARBA" id="ARBA00002486"/>
    </source>
</evidence>
<dbReference type="InterPro" id="IPR043129">
    <property type="entry name" value="ATPase_NBD"/>
</dbReference>
<dbReference type="InterPro" id="IPR000600">
    <property type="entry name" value="ROK"/>
</dbReference>